<protein>
    <submittedName>
        <fullName evidence="1">TniQ family protein</fullName>
    </submittedName>
</protein>
<dbReference type="EMBL" id="JAGEMI010000001">
    <property type="protein sequence ID" value="MBO1867122.1"/>
    <property type="molecule type" value="Genomic_DNA"/>
</dbReference>
<accession>A0A939MJE6</accession>
<evidence type="ECO:0000313" key="3">
    <source>
        <dbReference type="Proteomes" id="UP000664702"/>
    </source>
</evidence>
<reference evidence="2 3" key="2">
    <citation type="journal article" date="2022" name="Int. J. Syst. Evol. Microbiol.">
        <title>Strains of Bradyrhizobium barranii sp. nov. associated with legumes native to Canada are symbionts of soybeans and belong to different subspecies (subsp. barranii subsp. nov. and subsp. apii subsp. nov.) and symbiovars (sv. glycinearum and sv. septentrionale).</title>
        <authorList>
            <person name="Bromfield E.S.P."/>
            <person name="Cloutier S."/>
            <person name="Wasai-Hara S."/>
            <person name="Minamisawa K."/>
        </authorList>
    </citation>
    <scope>NUCLEOTIDE SEQUENCE [LARGE SCALE GENOMIC DNA]</scope>
    <source>
        <strain evidence="2 3">144S4</strain>
    </source>
</reference>
<dbReference type="AlphaFoldDB" id="A0A939MJE6"/>
<dbReference type="EMBL" id="CP086136">
    <property type="protein sequence ID" value="UEM10677.1"/>
    <property type="molecule type" value="Genomic_DNA"/>
</dbReference>
<gene>
    <name evidence="2" type="ORF">J4G43_039475</name>
    <name evidence="1" type="ORF">J4G43_41390</name>
</gene>
<sequence>MSKGTNWLDARGLFLDDPVEGKQRETRPFPVQLEFPYPHESLLSYVARVGTENGRDYLDQVLRISFPGQLIGCSLPFSGIDLEPLSQLLNVPLDILRAKLYTGPSNAASPRQVAWLNGQEIPRKCLSTGRRRIAPMSVAEHGYHRSIWDVLPLTCCVETGEKLIDRCVCGRILTWGKNNLQNCGDPACRFDLRETIASFVEPEQLRQIRVLASLYSPNVKEQQAARRQIPAELSDLSSAELLELIILFAVARSDPIGSIARRRRMSLCNGNFVSWTTEELVAGIEIVLGFPAKFDELLDMMIERAPERPGRWSCEKYVGVLIELTEQKPFSVRVVNKFRSYIPDALNRRSSVTLNTKVKTREPKYLHDTISITEACKRYRLYGLNYNRISKLTKVPGFVKTPGGLARMPGVPVLLDARQVGGAVQRFWDLVSFSNAALEMGLSVTNLRRIISDGFLSYADGPEVALCWRGKSSIRPASYLYRSRIKALFEQIEAKARKLMQPVHLVNGVAKVPDGTYLGLKAVLEGKISVGVDTNQTSAVHRLLVEESEFRSYAYSKVPKGVCGDTITLQMATEILKLRWSVARELLERSGIYIEKNGGRKSVKSRRVRRVDVLRIAEAYISEEAAAEFLSTFPGRVGRRVSRLGVRPILILEKSGAVFYDRHEIFRKCECVFARLEASRAGISVPSWRRRVPVGRRERRNGR</sequence>
<dbReference type="RefSeq" id="WP_208088231.1">
    <property type="nucleotide sequence ID" value="NZ_CP086136.1"/>
</dbReference>
<reference evidence="1" key="1">
    <citation type="submission" date="2021-03" db="EMBL/GenBank/DDBJ databases">
        <title>Whole Genome Sequence of Bradyrhizobium sp. Strain 144S4.</title>
        <authorList>
            <person name="Bromfield E.S.P."/>
            <person name="Cloutier S."/>
        </authorList>
    </citation>
    <scope>NUCLEOTIDE SEQUENCE [LARGE SCALE GENOMIC DNA]</scope>
    <source>
        <strain evidence="1">144S4</strain>
    </source>
</reference>
<dbReference type="KEGG" id="bban:J4G43_039475"/>
<evidence type="ECO:0000313" key="1">
    <source>
        <dbReference type="EMBL" id="MBO1867122.1"/>
    </source>
</evidence>
<proteinExistence type="predicted"/>
<organism evidence="1">
    <name type="scientific">Bradyrhizobium barranii subsp. barranii</name>
    <dbReference type="NCBI Taxonomy" id="2823807"/>
    <lineage>
        <taxon>Bacteria</taxon>
        <taxon>Pseudomonadati</taxon>
        <taxon>Pseudomonadota</taxon>
        <taxon>Alphaproteobacteria</taxon>
        <taxon>Hyphomicrobiales</taxon>
        <taxon>Nitrobacteraceae</taxon>
        <taxon>Bradyrhizobium</taxon>
        <taxon>Bradyrhizobium barranii</taxon>
    </lineage>
</organism>
<dbReference type="Proteomes" id="UP000664702">
    <property type="component" value="Chromosome"/>
</dbReference>
<name>A0A939MJE6_9BRAD</name>
<evidence type="ECO:0000313" key="2">
    <source>
        <dbReference type="EMBL" id="UEM10677.1"/>
    </source>
</evidence>